<sequence>MAENEPVETSGEAGWRQLMLRWVKCMVPDNAPFNMDGFYELYRQKVIAVHKQEERTVAEFLRAKFPSFELQLGERGEIPEHDYVYAFSLMLYFACVRHPVPSIQSICQTFDEHEQHQIKRFLNAFVEEAPSTTAAINRAFLDRAMLNAKPPAAAGGMSAVQMLSSTPKAAAKRPSPQTPKVVTLEWRVKHLTAQLETLRSENMNQEMYIERLTNTAHELRNDAQRHLAKIGALQLMVATHECGDTETRESADHAELEHVRKQLVEKDGCIEMLREEIGQVKERLSEESQRHVMLTQNYARQKKCVETLEHATQVLQEEIAEKALINQQQTETINELQRFIHENRLNKAGPVESPECSFELLDRSTGDSRDWENLGSSVVDVKLKEKEQENEAMRCTIRDLEQQLVTLEGKLAHSRSRADKKAAINRLITELEQKIDDACEERHASLMLMEEMAAQCKQAVEEARLEKLREKDVVTREIKQLEAKLADEEQSKEFLLDNIRTVEAMEEGHRLEIVTLKQQLDEADNKCTTLENDLANKLWLHEKNVSDEIQQLQVKLADEKQSKELLLDNIRTVEAVEEGHRLEIITLKQQLDEAGNKCTALENDLANKRWLYVENVATQEMKQLEGKLADEKQSKELLLDDIRSLEAVEIGHRLEIIALKQQMDEARDKCAILEETNTRWLHEMDVASQEIKQLEEKLDDEKQSKERLLEYVQSMEEKKESLRFQITTLNQQMEEAHNKWAMMEEELANKIYLHEKNGVSEIQQLEAKLTDEKHSKERLLEDIRAMEEVDEGLRFEISTLKRQMDEAHSKCAMLEEELGNKRCLDEKKVVSDEIQQLVAKLADEKQSKESMLEDIQAMEEVEEGLRLEITTLQQQMDESHNKCAVLEADLANILCHHEKNVPDEVQQLEAKLADEKQSKERLLEDVQAMEAVEKGLRLDISALKQQVDEAHNKCAMLEEDIASKRWLHEKEVVSQEIKQLEAKLADEKQSKEHLLEDMRAMEAVEEGHRLEIITLKQQLDEAGNKCTALENDLANKRWLHEKNVVSQEIKQLEAKLTDEKQSKEHLLEDMRAMEAVEEGLRLEITTLKQQMGEAGDKCATLEADLANKRWLHEKNVSDEIQQLAAKLADEKQSKERLLDDLRMLAAAKEAHCLEIATLSQQLEEEREKSAELNDQCVQAQRKGSDLEAQCTALLNALAEKDRLLAEQLEEAGKKVAEYEKCCYDCQILSVKLYKARREVADTKAAAEKARDALSKLVEESKQTLEKTLREARVEFDSTMEKMKDRMKELHRETKTKLESENQGLKRAADVYGKKIETLETRCAMLQKQVAEMNERDLAARKENQLLHTKLKTLEEHASERKSMLLPAQANLREYRPSTAGDVCARALTPSFPLPAGRNLKMEDEEGELFNNMYLADLKSGRCGSPESSSGRLDRYSELSSRNSLRLPHLRTNYTALAPDCEPPLDDTRDNTSTSTFDDSATGLITRRKVGGITSYKRPGPPTPSKRAGRLSLGGAFSANGNEIQYKEALRDANANAAAAAGGEGPTSQHQHQQQQQQQRVARTKTPGKFKQMISSSSLLGNFQRDEGTARVANGRDAGARVRTHREHRFDANRSLLLVGAGPAEPLGAIAEGPEAAAPTDPTPLSAVPLLSTAAWATAPTLKPPLGTPLTVSDYSFQRPFGSNRHKLLYQQYASRANRQRLFDQAREDTTAGGPGSS</sequence>
<dbReference type="GO" id="GO:0005737">
    <property type="term" value="C:cytoplasm"/>
    <property type="evidence" value="ECO:0007669"/>
    <property type="project" value="TreeGrafter"/>
</dbReference>
<accession>A0A182N0I1</accession>
<dbReference type="STRING" id="7168.A0A182N0I1"/>
<keyword evidence="4" id="KW-1185">Reference proteome</keyword>
<dbReference type="GO" id="GO:0051015">
    <property type="term" value="F:actin filament binding"/>
    <property type="evidence" value="ECO:0007669"/>
    <property type="project" value="TreeGrafter"/>
</dbReference>
<feature type="coiled-coil region" evidence="1">
    <location>
        <begin position="383"/>
        <end position="1069"/>
    </location>
</feature>
<feature type="region of interest" description="Disordered" evidence="2">
    <location>
        <begin position="1534"/>
        <end position="1561"/>
    </location>
</feature>
<feature type="region of interest" description="Disordered" evidence="2">
    <location>
        <begin position="1420"/>
        <end position="1440"/>
    </location>
</feature>
<dbReference type="GO" id="GO:0032982">
    <property type="term" value="C:myosin filament"/>
    <property type="evidence" value="ECO:0007669"/>
    <property type="project" value="TreeGrafter"/>
</dbReference>
<protein>
    <submittedName>
        <fullName evidence="3">Uncharacterized protein</fullName>
    </submittedName>
</protein>
<dbReference type="Proteomes" id="UP000075884">
    <property type="component" value="Unassembled WGS sequence"/>
</dbReference>
<reference evidence="4" key="1">
    <citation type="submission" date="2013-03" db="EMBL/GenBank/DDBJ databases">
        <title>The Genome Sequence of Anopheles dirus WRAIR2.</title>
        <authorList>
            <consortium name="The Broad Institute Genomics Platform"/>
            <person name="Neafsey D.E."/>
            <person name="Walton C."/>
            <person name="Walker B."/>
            <person name="Young S.K."/>
            <person name="Zeng Q."/>
            <person name="Gargeya S."/>
            <person name="Fitzgerald M."/>
            <person name="Haas B."/>
            <person name="Abouelleil A."/>
            <person name="Allen A.W."/>
            <person name="Alvarado L."/>
            <person name="Arachchi H.M."/>
            <person name="Berlin A.M."/>
            <person name="Chapman S.B."/>
            <person name="Gainer-Dewar J."/>
            <person name="Goldberg J."/>
            <person name="Griggs A."/>
            <person name="Gujja S."/>
            <person name="Hansen M."/>
            <person name="Howarth C."/>
            <person name="Imamovic A."/>
            <person name="Ireland A."/>
            <person name="Larimer J."/>
            <person name="McCowan C."/>
            <person name="Murphy C."/>
            <person name="Pearson M."/>
            <person name="Poon T.W."/>
            <person name="Priest M."/>
            <person name="Roberts A."/>
            <person name="Saif S."/>
            <person name="Shea T."/>
            <person name="Sisk P."/>
            <person name="Sykes S."/>
            <person name="Wortman J."/>
            <person name="Nusbaum C."/>
            <person name="Birren B."/>
        </authorList>
    </citation>
    <scope>NUCLEOTIDE SEQUENCE [LARGE SCALE GENOMIC DNA]</scope>
    <source>
        <strain evidence="4">WRAIR2</strain>
    </source>
</reference>
<keyword evidence="1" id="KW-0175">Coiled coil</keyword>
<name>A0A182N0I1_9DIPT</name>
<dbReference type="PANTHER" id="PTHR45615:SF40">
    <property type="entry name" value="MYOSIN HEAVY CHAIN, NON-MUSCLE"/>
    <property type="match status" value="1"/>
</dbReference>
<dbReference type="GO" id="GO:0000146">
    <property type="term" value="F:microfilament motor activity"/>
    <property type="evidence" value="ECO:0007669"/>
    <property type="project" value="TreeGrafter"/>
</dbReference>
<evidence type="ECO:0000256" key="1">
    <source>
        <dbReference type="SAM" id="Coils"/>
    </source>
</evidence>
<evidence type="ECO:0000313" key="4">
    <source>
        <dbReference type="Proteomes" id="UP000075884"/>
    </source>
</evidence>
<dbReference type="PANTHER" id="PTHR45615">
    <property type="entry name" value="MYOSIN HEAVY CHAIN, NON-MUSCLE"/>
    <property type="match status" value="1"/>
</dbReference>
<feature type="region of interest" description="Disordered" evidence="2">
    <location>
        <begin position="1455"/>
        <end position="1509"/>
    </location>
</feature>
<feature type="coiled-coil region" evidence="1">
    <location>
        <begin position="1239"/>
        <end position="1335"/>
    </location>
</feature>
<proteinExistence type="predicted"/>
<feature type="coiled-coil region" evidence="1">
    <location>
        <begin position="181"/>
        <end position="229"/>
    </location>
</feature>
<reference evidence="3" key="2">
    <citation type="submission" date="2020-05" db="UniProtKB">
        <authorList>
            <consortium name="EnsemblMetazoa"/>
        </authorList>
    </citation>
    <scope>IDENTIFICATION</scope>
    <source>
        <strain evidence="3">WRAIR2</strain>
    </source>
</reference>
<dbReference type="VEuPathDB" id="VectorBase:ADIR001136"/>
<evidence type="ECO:0000313" key="3">
    <source>
        <dbReference type="EnsemblMetazoa" id="ADIR001136-PA"/>
    </source>
</evidence>
<organism evidence="3 4">
    <name type="scientific">Anopheles dirus</name>
    <dbReference type="NCBI Taxonomy" id="7168"/>
    <lineage>
        <taxon>Eukaryota</taxon>
        <taxon>Metazoa</taxon>
        <taxon>Ecdysozoa</taxon>
        <taxon>Arthropoda</taxon>
        <taxon>Hexapoda</taxon>
        <taxon>Insecta</taxon>
        <taxon>Pterygota</taxon>
        <taxon>Neoptera</taxon>
        <taxon>Endopterygota</taxon>
        <taxon>Diptera</taxon>
        <taxon>Nematocera</taxon>
        <taxon>Culicoidea</taxon>
        <taxon>Culicidae</taxon>
        <taxon>Anophelinae</taxon>
        <taxon>Anopheles</taxon>
    </lineage>
</organism>
<dbReference type="GO" id="GO:0016460">
    <property type="term" value="C:myosin II complex"/>
    <property type="evidence" value="ECO:0007669"/>
    <property type="project" value="TreeGrafter"/>
</dbReference>
<feature type="compositionally biased region" description="Low complexity" evidence="2">
    <location>
        <begin position="1548"/>
        <end position="1558"/>
    </location>
</feature>
<dbReference type="EnsemblMetazoa" id="ADIR001136-RA">
    <property type="protein sequence ID" value="ADIR001136-PA"/>
    <property type="gene ID" value="ADIR001136"/>
</dbReference>
<evidence type="ECO:0000256" key="2">
    <source>
        <dbReference type="SAM" id="MobiDB-lite"/>
    </source>
</evidence>
<feature type="coiled-coil region" evidence="1">
    <location>
        <begin position="1113"/>
        <end position="1189"/>
    </location>
</feature>